<evidence type="ECO:0000313" key="2">
    <source>
        <dbReference type="Proteomes" id="UP001066276"/>
    </source>
</evidence>
<keyword evidence="2" id="KW-1185">Reference proteome</keyword>
<name>A0AAV7LUF2_PLEWA</name>
<protein>
    <submittedName>
        <fullName evidence="1">Uncharacterized protein</fullName>
    </submittedName>
</protein>
<comment type="caution">
    <text evidence="1">The sequence shown here is derived from an EMBL/GenBank/DDBJ whole genome shotgun (WGS) entry which is preliminary data.</text>
</comment>
<proteinExistence type="predicted"/>
<reference evidence="1" key="1">
    <citation type="journal article" date="2022" name="bioRxiv">
        <title>Sequencing and chromosome-scale assembly of the giantPleurodeles waltlgenome.</title>
        <authorList>
            <person name="Brown T."/>
            <person name="Elewa A."/>
            <person name="Iarovenko S."/>
            <person name="Subramanian E."/>
            <person name="Araus A.J."/>
            <person name="Petzold A."/>
            <person name="Susuki M."/>
            <person name="Suzuki K.-i.T."/>
            <person name="Hayashi T."/>
            <person name="Toyoda A."/>
            <person name="Oliveira C."/>
            <person name="Osipova E."/>
            <person name="Leigh N.D."/>
            <person name="Simon A."/>
            <person name="Yun M.H."/>
        </authorList>
    </citation>
    <scope>NUCLEOTIDE SEQUENCE</scope>
    <source>
        <strain evidence="1">20211129_DDA</strain>
        <tissue evidence="1">Liver</tissue>
    </source>
</reference>
<gene>
    <name evidence="1" type="ORF">NDU88_007288</name>
</gene>
<dbReference type="EMBL" id="JANPWB010000015">
    <property type="protein sequence ID" value="KAJ1094210.1"/>
    <property type="molecule type" value="Genomic_DNA"/>
</dbReference>
<evidence type="ECO:0000313" key="1">
    <source>
        <dbReference type="EMBL" id="KAJ1094210.1"/>
    </source>
</evidence>
<dbReference type="Proteomes" id="UP001066276">
    <property type="component" value="Chromosome 11"/>
</dbReference>
<accession>A0AAV7LUF2</accession>
<organism evidence="1 2">
    <name type="scientific">Pleurodeles waltl</name>
    <name type="common">Iberian ribbed newt</name>
    <dbReference type="NCBI Taxonomy" id="8319"/>
    <lineage>
        <taxon>Eukaryota</taxon>
        <taxon>Metazoa</taxon>
        <taxon>Chordata</taxon>
        <taxon>Craniata</taxon>
        <taxon>Vertebrata</taxon>
        <taxon>Euteleostomi</taxon>
        <taxon>Amphibia</taxon>
        <taxon>Batrachia</taxon>
        <taxon>Caudata</taxon>
        <taxon>Salamandroidea</taxon>
        <taxon>Salamandridae</taxon>
        <taxon>Pleurodelinae</taxon>
        <taxon>Pleurodeles</taxon>
    </lineage>
</organism>
<dbReference type="AlphaFoldDB" id="A0AAV7LUF2"/>
<sequence length="67" mass="7925">MRSAQTPPAAIIKRRLHWFGQMISNLFSRVTSNGRDTKRWNQFCIKSYLEISEDTRAQGWPQEMPKQ</sequence>